<reference evidence="1" key="1">
    <citation type="journal article" date="2020" name="Nature">
        <title>Giant virus diversity and host interactions through global metagenomics.</title>
        <authorList>
            <person name="Schulz F."/>
            <person name="Roux S."/>
            <person name="Paez-Espino D."/>
            <person name="Jungbluth S."/>
            <person name="Walsh D.A."/>
            <person name="Denef V.J."/>
            <person name="McMahon K.D."/>
            <person name="Konstantinidis K.T."/>
            <person name="Eloe-Fadrosh E.A."/>
            <person name="Kyrpides N.C."/>
            <person name="Woyke T."/>
        </authorList>
    </citation>
    <scope>NUCLEOTIDE SEQUENCE</scope>
    <source>
        <strain evidence="1">GVMAG-M-3300023109-53</strain>
    </source>
</reference>
<protein>
    <submittedName>
        <fullName evidence="1">Uncharacterized protein</fullName>
    </submittedName>
</protein>
<accession>A0A6C0CXA6</accession>
<evidence type="ECO:0000313" key="1">
    <source>
        <dbReference type="EMBL" id="QHT08590.1"/>
    </source>
</evidence>
<organism evidence="1">
    <name type="scientific">viral metagenome</name>
    <dbReference type="NCBI Taxonomy" id="1070528"/>
    <lineage>
        <taxon>unclassified sequences</taxon>
        <taxon>metagenomes</taxon>
        <taxon>organismal metagenomes</taxon>
    </lineage>
</organism>
<name>A0A6C0CXA6_9ZZZZ</name>
<sequence length="104" mass="12025">MSIISLILIILVHYLFTFFKTNLTIPKVKDLVNKPQEQYEKLFDTMSQTNIKQQPPENDTMKDELKNYLKELSGKKTNEPRSNVNQMDGLMTLDNMGSSAYSSF</sequence>
<proteinExistence type="predicted"/>
<dbReference type="AlphaFoldDB" id="A0A6C0CXA6"/>
<dbReference type="EMBL" id="MN739499">
    <property type="protein sequence ID" value="QHT08590.1"/>
    <property type="molecule type" value="Genomic_DNA"/>
</dbReference>